<dbReference type="EMBL" id="QRPE01000047">
    <property type="protein sequence ID" value="RHL85277.1"/>
    <property type="molecule type" value="Genomic_DNA"/>
</dbReference>
<dbReference type="Proteomes" id="UP000285013">
    <property type="component" value="Unassembled WGS sequence"/>
</dbReference>
<dbReference type="RefSeq" id="WP_118423695.1">
    <property type="nucleotide sequence ID" value="NZ_QRPE01000047.1"/>
</dbReference>
<evidence type="ECO:0008006" key="3">
    <source>
        <dbReference type="Google" id="ProtNLM"/>
    </source>
</evidence>
<organism evidence="1 2">
    <name type="scientific">Bacteroides intestinalis</name>
    <dbReference type="NCBI Taxonomy" id="329854"/>
    <lineage>
        <taxon>Bacteria</taxon>
        <taxon>Pseudomonadati</taxon>
        <taxon>Bacteroidota</taxon>
        <taxon>Bacteroidia</taxon>
        <taxon>Bacteroidales</taxon>
        <taxon>Bacteroidaceae</taxon>
        <taxon>Bacteroides</taxon>
    </lineage>
</organism>
<name>A0A415MUU4_9BACE</name>
<accession>A0A415MUU4</accession>
<evidence type="ECO:0000313" key="1">
    <source>
        <dbReference type="EMBL" id="RHL85277.1"/>
    </source>
</evidence>
<dbReference type="Gene3D" id="3.40.50.300">
    <property type="entry name" value="P-loop containing nucleotide triphosphate hydrolases"/>
    <property type="match status" value="1"/>
</dbReference>
<protein>
    <recommendedName>
        <fullName evidence="3">ATPase AAA-type core domain-containing protein</fullName>
    </recommendedName>
</protein>
<proteinExistence type="predicted"/>
<gene>
    <name evidence="1" type="ORF">DWZ95_23060</name>
</gene>
<dbReference type="InterPro" id="IPR027417">
    <property type="entry name" value="P-loop_NTPase"/>
</dbReference>
<comment type="caution">
    <text evidence="1">The sequence shown here is derived from an EMBL/GenBank/DDBJ whole genome shotgun (WGS) entry which is preliminary data.</text>
</comment>
<reference evidence="1 2" key="1">
    <citation type="submission" date="2018-08" db="EMBL/GenBank/DDBJ databases">
        <title>A genome reference for cultivated species of the human gut microbiota.</title>
        <authorList>
            <person name="Zou Y."/>
            <person name="Xue W."/>
            <person name="Luo G."/>
        </authorList>
    </citation>
    <scope>NUCLEOTIDE SEQUENCE [LARGE SCALE GENOMIC DNA]</scope>
    <source>
        <strain evidence="1 2">AF36-16BH</strain>
    </source>
</reference>
<dbReference type="SUPFAM" id="SSF52540">
    <property type="entry name" value="P-loop containing nucleoside triphosphate hydrolases"/>
    <property type="match status" value="1"/>
</dbReference>
<sequence>MEKQYKKELLKVIAIRPLEDCEQYILKRLHKGKTYFFYNNYKIKETEQDPAKEEKERMCYFDESAEELPADFFSISNLNHRPIISVSALVGKNGDGKSSLIELFIRIINNLACHILSGENEDFIQAQGVHAELYFSLETYQIAKKRITRRQFFKLEVKNEQIKLYTDYGNSVIHNGTVTDITSQLKKEHLSELFYSIVVNYSIYANNVMDFQQEWEDQDDYSSCWMHSLFHKNDGYTCPIVLHPFRDRGIININTENYLTKNRLISLYLQPVKDKKFNFRQVTDTQIAHRLTYTLAVNKKFENIKEEWYKWEKTQSKKMPHSQFNNTITFNELYDEIIKNWYAIFQIKVTKPELPSEKLNIYQKAEQYLVYKTISISKKYKRYKDTLCLMPDSIGNYGQEFWNDLKPFIQNMAKDHSHITLKLRQTIIFLKYYYNAWNSEIRKFILADGDTEILDDLNKMIEEFKKEFWHFRETNLLPQYKDFPIWDYMDFLPSPIFNVEIGLQIVNSNEIEKFEKLSSGEKQLIYNVSSILYHIRNINSVFENPNTGIVKYKHLNLILEEVELYFHPEFQRRYVNYLLNCINSINLQHIESINICFVTHSPFILSDIPQSNILFLQEGLPYFFDEENNTFACNIHSMFTNQFFLQNHVMGEFAQQLITKEIAPLLRSEEIDKERLETIIKLIGEPVLRAKLLDMLNDK</sequence>
<evidence type="ECO:0000313" key="2">
    <source>
        <dbReference type="Proteomes" id="UP000285013"/>
    </source>
</evidence>
<dbReference type="AlphaFoldDB" id="A0A415MUU4"/>